<dbReference type="Pfam" id="PF04616">
    <property type="entry name" value="Glyco_hydro_43"/>
    <property type="match status" value="1"/>
</dbReference>
<dbReference type="InterPro" id="IPR006710">
    <property type="entry name" value="Glyco_hydro_43"/>
</dbReference>
<dbReference type="EMBL" id="JBHUOX010000021">
    <property type="protein sequence ID" value="MFD3002941.1"/>
    <property type="molecule type" value="Genomic_DNA"/>
</dbReference>
<proteinExistence type="inferred from homology"/>
<dbReference type="Gene3D" id="2.40.128.10">
    <property type="match status" value="1"/>
</dbReference>
<feature type="region of interest" description="Disordered" evidence="6">
    <location>
        <begin position="26"/>
        <end position="45"/>
    </location>
</feature>
<evidence type="ECO:0000256" key="4">
    <source>
        <dbReference type="ARBA" id="ARBA00023295"/>
    </source>
</evidence>
<accession>A0ABW6BZG2</accession>
<dbReference type="Gene3D" id="2.115.10.20">
    <property type="entry name" value="Glycosyl hydrolase domain, family 43"/>
    <property type="match status" value="1"/>
</dbReference>
<feature type="domain" description="Extracellular endo-alpha-(1-&gt;5)-L-arabinanase C-terminal" evidence="8">
    <location>
        <begin position="384"/>
        <end position="497"/>
    </location>
</feature>
<keyword evidence="10" id="KW-1185">Reference proteome</keyword>
<dbReference type="InterPro" id="IPR050727">
    <property type="entry name" value="GH43_arabinanases"/>
</dbReference>
<dbReference type="Pfam" id="PF16369">
    <property type="entry name" value="GH43_C"/>
    <property type="match status" value="1"/>
</dbReference>
<dbReference type="Proteomes" id="UP001597641">
    <property type="component" value="Unassembled WGS sequence"/>
</dbReference>
<reference evidence="10" key="1">
    <citation type="journal article" date="2019" name="Int. J. Syst. Evol. Microbiol.">
        <title>The Global Catalogue of Microorganisms (GCM) 10K type strain sequencing project: providing services to taxonomists for standard genome sequencing and annotation.</title>
        <authorList>
            <consortium name="The Broad Institute Genomics Platform"/>
            <consortium name="The Broad Institute Genome Sequencing Center for Infectious Disease"/>
            <person name="Wu L."/>
            <person name="Ma J."/>
        </authorList>
    </citation>
    <scope>NUCLEOTIDE SEQUENCE [LARGE SCALE GENOMIC DNA]</scope>
    <source>
        <strain evidence="10">KCTC 23984</strain>
    </source>
</reference>
<evidence type="ECO:0000256" key="6">
    <source>
        <dbReference type="SAM" id="MobiDB-lite"/>
    </source>
</evidence>
<comment type="similarity">
    <text evidence="2 5">Belongs to the glycosyl hydrolase 43 family.</text>
</comment>
<gene>
    <name evidence="9" type="ORF">ACFS7Z_21425</name>
</gene>
<feature type="signal peptide" evidence="7">
    <location>
        <begin position="1"/>
        <end position="25"/>
    </location>
</feature>
<comment type="pathway">
    <text evidence="1">Glycan metabolism; L-arabinan degradation.</text>
</comment>
<evidence type="ECO:0000256" key="2">
    <source>
        <dbReference type="ARBA" id="ARBA00009865"/>
    </source>
</evidence>
<dbReference type="InterPro" id="IPR032291">
    <property type="entry name" value="Abn2_C"/>
</dbReference>
<protein>
    <submittedName>
        <fullName evidence="9">Arabinan endo-1,5-alpha-L-arabinosidase</fullName>
    </submittedName>
</protein>
<dbReference type="SUPFAM" id="SSF75005">
    <property type="entry name" value="Arabinanase/levansucrase/invertase"/>
    <property type="match status" value="1"/>
</dbReference>
<comment type="caution">
    <text evidence="9">The sequence shown here is derived from an EMBL/GenBank/DDBJ whole genome shotgun (WGS) entry which is preliminary data.</text>
</comment>
<evidence type="ECO:0000256" key="5">
    <source>
        <dbReference type="RuleBase" id="RU361187"/>
    </source>
</evidence>
<name>A0ABW6BZG2_9BACT</name>
<keyword evidence="4 5" id="KW-0326">Glycosidase</keyword>
<dbReference type="RefSeq" id="WP_377489324.1">
    <property type="nucleotide sequence ID" value="NZ_JBHUOX010000021.1"/>
</dbReference>
<evidence type="ECO:0000256" key="7">
    <source>
        <dbReference type="SAM" id="SignalP"/>
    </source>
</evidence>
<dbReference type="PANTHER" id="PTHR43301">
    <property type="entry name" value="ARABINAN ENDO-1,5-ALPHA-L-ARABINOSIDASE"/>
    <property type="match status" value="1"/>
</dbReference>
<evidence type="ECO:0000256" key="1">
    <source>
        <dbReference type="ARBA" id="ARBA00004834"/>
    </source>
</evidence>
<organism evidence="9 10">
    <name type="scientific">Pontibacter toksunensis</name>
    <dbReference type="NCBI Taxonomy" id="1332631"/>
    <lineage>
        <taxon>Bacteria</taxon>
        <taxon>Pseudomonadati</taxon>
        <taxon>Bacteroidota</taxon>
        <taxon>Cytophagia</taxon>
        <taxon>Cytophagales</taxon>
        <taxon>Hymenobacteraceae</taxon>
        <taxon>Pontibacter</taxon>
    </lineage>
</organism>
<evidence type="ECO:0000313" key="10">
    <source>
        <dbReference type="Proteomes" id="UP001597641"/>
    </source>
</evidence>
<dbReference type="PROSITE" id="PS51257">
    <property type="entry name" value="PROKAR_LIPOPROTEIN"/>
    <property type="match status" value="1"/>
</dbReference>
<evidence type="ECO:0000259" key="8">
    <source>
        <dbReference type="Pfam" id="PF16369"/>
    </source>
</evidence>
<evidence type="ECO:0000256" key="3">
    <source>
        <dbReference type="ARBA" id="ARBA00022801"/>
    </source>
</evidence>
<keyword evidence="3 5" id="KW-0378">Hydrolase</keyword>
<dbReference type="PANTHER" id="PTHR43301:SF3">
    <property type="entry name" value="ARABINAN ENDO-1,5-ALPHA-L-ARABINOSIDASE A-RELATED"/>
    <property type="match status" value="1"/>
</dbReference>
<sequence length="500" mass="55778">MNKERRGFVAVVAALLLSMGMLSCSKEKDAPKPGPDTTPPVTNVPDFDIDQLNDTYANIAPYEFRHRWGPYNTHDPSIIKVGEHYYSYSTDVAFGGGVPAGIQVRKSKDLVNWQFVGLAFDGLPQKGKEYITQRGGQPFNSIWAPYIMKAGNEYRLYYSLSSPEPTPRLSVIGLATSSSPEGPWVEKGLVVTSLNNSSIQTNAIDPTVVVDKVGDHWFYYGSAWDGIYVLKLNPATGLAATPGDKGRRIAQRGFTGNSINGNIEGPEVIYNQELDKYFLFISYDWLETKYNVRVGRSDSPEGPFYDFNGKDLNEPEDNLPMILAPYQFLGHSGWQGTSHPAVFKGADGQYFMAHQGRPGENKYFMVLHVRKIHWTESGWPVVSPQRYAGVAQTPVTADELAGDWERIVLDYRIVPGYANEQLSPNFQVATSLKLNADGTLSNDAASTWAYKSPWLELKWSNGRTERVYVERGRDWENKKAGTLLFTGLNDQGIAVWGKKL</sequence>
<dbReference type="CDD" id="cd08998">
    <property type="entry name" value="GH43_Arb43a-like"/>
    <property type="match status" value="1"/>
</dbReference>
<feature type="chain" id="PRO_5045498409" evidence="7">
    <location>
        <begin position="26"/>
        <end position="500"/>
    </location>
</feature>
<evidence type="ECO:0000313" key="9">
    <source>
        <dbReference type="EMBL" id="MFD3002941.1"/>
    </source>
</evidence>
<dbReference type="InterPro" id="IPR023296">
    <property type="entry name" value="Glyco_hydro_beta-prop_sf"/>
</dbReference>
<keyword evidence="7" id="KW-0732">Signal</keyword>